<dbReference type="SMART" id="SM00260">
    <property type="entry name" value="CheW"/>
    <property type="match status" value="1"/>
</dbReference>
<proteinExistence type="predicted"/>
<dbReference type="InterPro" id="IPR002545">
    <property type="entry name" value="CheW-lke_dom"/>
</dbReference>
<evidence type="ECO:0000313" key="3">
    <source>
        <dbReference type="Proteomes" id="UP000070539"/>
    </source>
</evidence>
<dbReference type="PANTHER" id="PTHR22617">
    <property type="entry name" value="CHEMOTAXIS SENSOR HISTIDINE KINASE-RELATED"/>
    <property type="match status" value="1"/>
</dbReference>
<dbReference type="STRING" id="36847.CLNEO_25890"/>
<dbReference type="Gene3D" id="2.40.50.180">
    <property type="entry name" value="CheA-289, Domain 4"/>
    <property type="match status" value="1"/>
</dbReference>
<dbReference type="GO" id="GO:0007165">
    <property type="term" value="P:signal transduction"/>
    <property type="evidence" value="ECO:0007669"/>
    <property type="project" value="InterPro"/>
</dbReference>
<dbReference type="PROSITE" id="PS50851">
    <property type="entry name" value="CHEW"/>
    <property type="match status" value="1"/>
</dbReference>
<evidence type="ECO:0000259" key="1">
    <source>
        <dbReference type="PROSITE" id="PS50851"/>
    </source>
</evidence>
<dbReference type="Gene3D" id="2.30.30.40">
    <property type="entry name" value="SH3 Domains"/>
    <property type="match status" value="1"/>
</dbReference>
<keyword evidence="3" id="KW-1185">Reference proteome</keyword>
<accession>A0A136WC44</accession>
<protein>
    <submittedName>
        <fullName evidence="2">Chemotaxis protein CheW</fullName>
    </submittedName>
</protein>
<dbReference type="SUPFAM" id="SSF50341">
    <property type="entry name" value="CheW-like"/>
    <property type="match status" value="1"/>
</dbReference>
<dbReference type="GO" id="GO:0006935">
    <property type="term" value="P:chemotaxis"/>
    <property type="evidence" value="ECO:0007669"/>
    <property type="project" value="InterPro"/>
</dbReference>
<gene>
    <name evidence="2" type="primary">cheW_2</name>
    <name evidence="2" type="ORF">CLNEO_25890</name>
</gene>
<dbReference type="PANTHER" id="PTHR22617:SF41">
    <property type="entry name" value="CHEMOTAXIS SIGNAL TRANSDUCTION SYSTEM ADAPTOR PROTEIN CHEW"/>
    <property type="match status" value="1"/>
</dbReference>
<comment type="caution">
    <text evidence="2">The sequence shown here is derived from an EMBL/GenBank/DDBJ whole genome shotgun (WGS) entry which is preliminary data.</text>
</comment>
<dbReference type="RefSeq" id="WP_083532027.1">
    <property type="nucleotide sequence ID" value="NZ_LRVM01000011.1"/>
</dbReference>
<dbReference type="Pfam" id="PF01584">
    <property type="entry name" value="CheW"/>
    <property type="match status" value="1"/>
</dbReference>
<sequence>MRMESNITEELMDEEYELLATEENINKFLTFISADLVYGIPIENVVEIITNASITSLPMVPSYVLGIINLRGQIVPIIDIRKIMNKPDNEDTSILCVIILEIDSISIGVLVDSVLQVINVPNKISALPSKNLPFISGMTNLSDGSVMYSLDCDLLISNK</sequence>
<dbReference type="InterPro" id="IPR036061">
    <property type="entry name" value="CheW-like_dom_sf"/>
</dbReference>
<dbReference type="Proteomes" id="UP000070539">
    <property type="component" value="Unassembled WGS sequence"/>
</dbReference>
<organism evidence="2 3">
    <name type="scientific">Anaerotignum neopropionicum</name>
    <dbReference type="NCBI Taxonomy" id="36847"/>
    <lineage>
        <taxon>Bacteria</taxon>
        <taxon>Bacillati</taxon>
        <taxon>Bacillota</taxon>
        <taxon>Clostridia</taxon>
        <taxon>Lachnospirales</taxon>
        <taxon>Anaerotignaceae</taxon>
        <taxon>Anaerotignum</taxon>
    </lineage>
</organism>
<dbReference type="AlphaFoldDB" id="A0A136WC44"/>
<reference evidence="2 3" key="1">
    <citation type="submission" date="2016-01" db="EMBL/GenBank/DDBJ databases">
        <title>Genome sequence of Clostridium neopropionicum X4, DSM-3847.</title>
        <authorList>
            <person name="Poehlein A."/>
            <person name="Beck M.H."/>
            <person name="Bengelsdorf F.R."/>
            <person name="Daniel R."/>
            <person name="Duerre P."/>
        </authorList>
    </citation>
    <scope>NUCLEOTIDE SEQUENCE [LARGE SCALE GENOMIC DNA]</scope>
    <source>
        <strain evidence="2 3">DSM-3847</strain>
    </source>
</reference>
<dbReference type="EMBL" id="LRVM01000011">
    <property type="protein sequence ID" value="KXL52073.1"/>
    <property type="molecule type" value="Genomic_DNA"/>
</dbReference>
<name>A0A136WC44_9FIRM</name>
<feature type="domain" description="CheW-like" evidence="1">
    <location>
        <begin position="25"/>
        <end position="159"/>
    </location>
</feature>
<dbReference type="PATRIC" id="fig|36847.3.peg.3035"/>
<dbReference type="InterPro" id="IPR039315">
    <property type="entry name" value="CheW"/>
</dbReference>
<dbReference type="GO" id="GO:0005829">
    <property type="term" value="C:cytosol"/>
    <property type="evidence" value="ECO:0007669"/>
    <property type="project" value="TreeGrafter"/>
</dbReference>
<evidence type="ECO:0000313" key="2">
    <source>
        <dbReference type="EMBL" id="KXL52073.1"/>
    </source>
</evidence>